<dbReference type="Proteomes" id="UP000425960">
    <property type="component" value="Chromosome"/>
</dbReference>
<evidence type="ECO:0000259" key="1">
    <source>
        <dbReference type="Pfam" id="PF01208"/>
    </source>
</evidence>
<evidence type="ECO:0000313" key="2">
    <source>
        <dbReference type="EMBL" id="BBO82127.1"/>
    </source>
</evidence>
<reference evidence="2 3" key="1">
    <citation type="submission" date="2019-11" db="EMBL/GenBank/DDBJ databases">
        <title>Comparative genomics of hydrocarbon-degrading Desulfosarcina strains.</title>
        <authorList>
            <person name="Watanabe M."/>
            <person name="Kojima H."/>
            <person name="Fukui M."/>
        </authorList>
    </citation>
    <scope>NUCLEOTIDE SEQUENCE [LARGE SCALE GENOMIC DNA]</scope>
    <source>
        <strain evidence="2 3">28bB2T</strain>
    </source>
</reference>
<dbReference type="InterPro" id="IPR000257">
    <property type="entry name" value="Uroporphyrinogen_deCOase"/>
</dbReference>
<dbReference type="InterPro" id="IPR038071">
    <property type="entry name" value="UROD/MetE-like_sf"/>
</dbReference>
<dbReference type="SUPFAM" id="SSF51726">
    <property type="entry name" value="UROD/MetE-like"/>
    <property type="match status" value="1"/>
</dbReference>
<gene>
    <name evidence="2" type="ORF">DSCO28_26930</name>
</gene>
<name>A0A5K7ZNZ5_9BACT</name>
<feature type="domain" description="Uroporphyrinogen decarboxylase (URO-D)" evidence="1">
    <location>
        <begin position="31"/>
        <end position="344"/>
    </location>
</feature>
<protein>
    <recommendedName>
        <fullName evidence="1">Uroporphyrinogen decarboxylase (URO-D) domain-containing protein</fullName>
    </recommendedName>
</protein>
<dbReference type="PANTHER" id="PTHR47099">
    <property type="entry name" value="METHYLCOBAMIDE:COM METHYLTRANSFERASE MTBA"/>
    <property type="match status" value="1"/>
</dbReference>
<organism evidence="2 3">
    <name type="scientific">Desulfosarcina ovata subsp. sediminis</name>
    <dbReference type="NCBI Taxonomy" id="885957"/>
    <lineage>
        <taxon>Bacteria</taxon>
        <taxon>Pseudomonadati</taxon>
        <taxon>Thermodesulfobacteriota</taxon>
        <taxon>Desulfobacteria</taxon>
        <taxon>Desulfobacterales</taxon>
        <taxon>Desulfosarcinaceae</taxon>
        <taxon>Desulfosarcina</taxon>
    </lineage>
</organism>
<evidence type="ECO:0000313" key="3">
    <source>
        <dbReference type="Proteomes" id="UP000425960"/>
    </source>
</evidence>
<dbReference type="InterPro" id="IPR052024">
    <property type="entry name" value="Methanogen_methyltrans"/>
</dbReference>
<dbReference type="AlphaFoldDB" id="A0A5K7ZNZ5"/>
<dbReference type="GO" id="GO:0006779">
    <property type="term" value="P:porphyrin-containing compound biosynthetic process"/>
    <property type="evidence" value="ECO:0007669"/>
    <property type="project" value="InterPro"/>
</dbReference>
<accession>A0A5K7ZNZ5</accession>
<dbReference type="RefSeq" id="WP_155322664.1">
    <property type="nucleotide sequence ID" value="NZ_AP021876.1"/>
</dbReference>
<dbReference type="KEGG" id="dov:DSCO28_26930"/>
<dbReference type="Pfam" id="PF01208">
    <property type="entry name" value="URO-D"/>
    <property type="match status" value="1"/>
</dbReference>
<dbReference type="PANTHER" id="PTHR47099:SF1">
    <property type="entry name" value="METHYLCOBAMIDE:COM METHYLTRANSFERASE MTBA"/>
    <property type="match status" value="1"/>
</dbReference>
<dbReference type="Gene3D" id="3.20.20.210">
    <property type="match status" value="1"/>
</dbReference>
<proteinExistence type="predicted"/>
<dbReference type="GO" id="GO:0004853">
    <property type="term" value="F:uroporphyrinogen decarboxylase activity"/>
    <property type="evidence" value="ECO:0007669"/>
    <property type="project" value="InterPro"/>
</dbReference>
<sequence length="351" mass="39561">MDDWWEKLAATYRFDPMTTMALGSIDTGFTSVAAGLSVADAFKDPEKSFNARLEGEKRFGFAPLPRIIRHTILGAHDFGGDVRLPSSPLDQAMKVVAHPVSDESGVLALKAPDPKTAGGIETAMQFSRLQHRTGGIVWFHHRSPFTMAANICGMEWFGRWMIRKPDLCDHLIDMAFDHIFNVLDYWIETFGSENIAVYNSSPMESNQLISPKHFERFALPSHQKYINRLNRSGITRYFFHICGEQKRNLSYLSGIADWHHPAIISIGHEVEINEAARFFPEDIIYGNVDPQIIQSASLQKVDEICRKSLEQGKNVDAGFILALGCDLPVFAPVENVYAIKHSVTKFRESIF</sequence>
<dbReference type="EMBL" id="AP021876">
    <property type="protein sequence ID" value="BBO82127.1"/>
    <property type="molecule type" value="Genomic_DNA"/>
</dbReference>